<dbReference type="AlphaFoldDB" id="A0AAQ1KFJ2"/>
<sequence>MRKTGPDLQKAVPAIQRCRACRGQGFTKGVFFELDCTTCDGTGWIGEDGMPVEPAALIRSLGRRVTEAEQRLVDQAKVSTWAEDNNRRGPGGSHFTGD</sequence>
<keyword evidence="2" id="KW-1185">Reference proteome</keyword>
<reference evidence="1 2" key="1">
    <citation type="submission" date="2016-10" db="EMBL/GenBank/DDBJ databases">
        <authorList>
            <person name="Varghese N."/>
            <person name="Submissions S."/>
        </authorList>
    </citation>
    <scope>NUCLEOTIDE SEQUENCE [LARGE SCALE GENOMIC DNA]</scope>
    <source>
        <strain evidence="1 2">LMG 18378</strain>
    </source>
</reference>
<evidence type="ECO:0000313" key="2">
    <source>
        <dbReference type="Proteomes" id="UP000183385"/>
    </source>
</evidence>
<gene>
    <name evidence="1" type="ORF">SAMN05216577_11192</name>
</gene>
<dbReference type="SUPFAM" id="SSF57938">
    <property type="entry name" value="DnaJ/Hsp40 cysteine-rich domain"/>
    <property type="match status" value="1"/>
</dbReference>
<dbReference type="EMBL" id="FOLS01000011">
    <property type="protein sequence ID" value="SFC84376.1"/>
    <property type="molecule type" value="Genomic_DNA"/>
</dbReference>
<protein>
    <submittedName>
        <fullName evidence="1">Uncharacterized protein</fullName>
    </submittedName>
</protein>
<dbReference type="RefSeq" id="WP_074980430.1">
    <property type="nucleotide sequence ID" value="NZ_FOLS01000011.1"/>
</dbReference>
<dbReference type="Proteomes" id="UP000183385">
    <property type="component" value="Unassembled WGS sequence"/>
</dbReference>
<name>A0AAQ1KFJ2_9PSED</name>
<proteinExistence type="predicted"/>
<comment type="caution">
    <text evidence="1">The sequence shown here is derived from an EMBL/GenBank/DDBJ whole genome shotgun (WGS) entry which is preliminary data.</text>
</comment>
<organism evidence="1 2">
    <name type="scientific">Pseudomonas citronellolis</name>
    <dbReference type="NCBI Taxonomy" id="53408"/>
    <lineage>
        <taxon>Bacteria</taxon>
        <taxon>Pseudomonadati</taxon>
        <taxon>Pseudomonadota</taxon>
        <taxon>Gammaproteobacteria</taxon>
        <taxon>Pseudomonadales</taxon>
        <taxon>Pseudomonadaceae</taxon>
        <taxon>Pseudomonas</taxon>
    </lineage>
</organism>
<evidence type="ECO:0000313" key="1">
    <source>
        <dbReference type="EMBL" id="SFC84376.1"/>
    </source>
</evidence>
<accession>A0AAQ1KFJ2</accession>
<dbReference type="InterPro" id="IPR036410">
    <property type="entry name" value="HSP_DnaJ_Cys-rich_dom_sf"/>
</dbReference>